<dbReference type="STRING" id="28116.Bovatus_00431"/>
<reference evidence="2 3" key="1">
    <citation type="journal article" date="2019" name="Nat. Med.">
        <title>A library of human gut bacterial isolates paired with longitudinal multiomics data enables mechanistic microbiome research.</title>
        <authorList>
            <person name="Poyet M."/>
            <person name="Groussin M."/>
            <person name="Gibbons S.M."/>
            <person name="Avila-Pacheco J."/>
            <person name="Jiang X."/>
            <person name="Kearney S.M."/>
            <person name="Perrotta A.R."/>
            <person name="Berdy B."/>
            <person name="Zhao S."/>
            <person name="Lieberman T.D."/>
            <person name="Swanson P.K."/>
            <person name="Smith M."/>
            <person name="Roesemann S."/>
            <person name="Alexander J.E."/>
            <person name="Rich S.A."/>
            <person name="Livny J."/>
            <person name="Vlamakis H."/>
            <person name="Clish C."/>
            <person name="Bullock K."/>
            <person name="Deik A."/>
            <person name="Scott J."/>
            <person name="Pierce K.A."/>
            <person name="Xavier R.J."/>
            <person name="Alm E.J."/>
        </authorList>
    </citation>
    <scope>NUCLEOTIDE SEQUENCE [LARGE SCALE GENOMIC DNA]</scope>
    <source>
        <strain evidence="2 3">BIOML-A160</strain>
    </source>
</reference>
<feature type="compositionally biased region" description="Low complexity" evidence="1">
    <location>
        <begin position="228"/>
        <end position="239"/>
    </location>
</feature>
<feature type="region of interest" description="Disordered" evidence="1">
    <location>
        <begin position="227"/>
        <end position="254"/>
    </location>
</feature>
<dbReference type="Gene3D" id="3.80.10.10">
    <property type="entry name" value="Ribonuclease Inhibitor"/>
    <property type="match status" value="1"/>
</dbReference>
<name>A0A139KX31_BACOV</name>
<evidence type="ECO:0000313" key="3">
    <source>
        <dbReference type="Proteomes" id="UP000365824"/>
    </source>
</evidence>
<sequence>MTETEKQQIISLVLQALKTNSLTIEQLTDTTELSKDMYVEVSGGRKISIDLLSSTIAKMVNGDFDALVENVNKIAKDLSDGDAELLKRITGVSDKSNPLTDPFKSIGSFTTIGSFKDKLKTMYSGDSSIGNYRCILSVDLSKIPVNIQIERLELDKVCQSFTSCIQLATMSDNAEGVYLGTVCTISRIGIVSNESVTWGKWTSVINDFEERIGKANGIAPLNEESKVPSECLPEPLSLGEGEEEAFPGNRGKSLEDTMKNIPSDIIKPGSFSVLSDASYLNVYFKKVSKTTGKETDDSFRLPSATLEQAGLLSAEDKQALEDMKSGTPADDVTHPIVIVDEIRPLKDGHYTLETAIAAIVSYQQESGVKYERTGLIITYKTGEYEMETRQFQGAVSDFATPSLWKPFGNGGGGSVVETSDEPAEGGKDAFSTGGAYAYVPANLDVNVETEGIVKLQMKNAAGETLGDEVQFAIGTGGGGQTGGTIVAIAFQSTPVYGSYGSTLRTFAAIRSVTSNGVESSDNLIEKLELVDRESGLTVWTETVNKASSGDMKDFSFELDFTAYFTAAGTRKFKLIATDESGNTGSKNVNVTAVDITCTCVQVLNYTPETLLTPTTESFSLPLYKFGNNTSDKGISAQVDIKINGEWQSLSTTVVNDNYSHSVVIRPASLGLEHGTYPLRIQGMDVASGVKGNVIYTAVMVIDPNSSTPLVALRYDDKNGGVVRLYETVELDVACYDPLEMTSPVSVKANNVQVTQIAASRNKTYQVKQQLQGYKADGTDTVNYTAVCKDVTSEPVRVTVSGSAIDAAIKEGAIYNFDFSSRTNQETDHSIVSGNYEMKVDGANWTTNGFGTFLGENCLRVAENVGVSLNHAPFAGSSIESNGAAIQFAFASKNVTDDDALLLSCYDETSGAGFYVTGRVVGIFCNNGVSRREERAYRQGEKITVAVVVEPASNYVERDGTRYSMMKLFLNGEEVACLGYVPGGGSLIQTKYITMDGRLGDLYLYYMMAWNSYMEWAQAFKNYLVRLTDTEVMVKEYAFEDVLKSQTAEGSTQSRPSAAEIYSRGMPYIVECPYEGSDIEALDGTTSTSTKIYITLYYFDPERPWRNFKAMSVQTRNQGTTSAKRPVKNKRYYLAKSKGKNKDTRIILLNPDDTTEEGRRAIALAAINKVQVGDNTIPVDVITVKVDYSDSGNANDCGACEMMNVTYRALGGNYMTPVQRAFDGTFDSGDLHIEDLQMNHSTANHPVATYRCKDDSLQNVYFHAKGNWKEDKGEQFALGFKDTPGYNKGCLNYGDFIEFFGTPDETLDAIEIRFKQTDGLDTDSVYLLSLYCGSSYRIMRYQDSSWKKQSGSMKYENGKWNVTGDVLNPVEGFELLNYQGMDWFQGVGSVQDMMAMKTDKSSWVQKLVDNGTISADTFPAWTYYFESLVDDDQLAIDYALGKKVPYNLYRWLRFCDSCDYSKGGNWQRTWKENLYKYACPESVLSYDIFTDYLAATDQRAKNMQPMWFLEEYASVTDGVYSSEDAMRMYLNKIYDCDTLNSKDNDGGCTVDAEVDPNRTSDETFTNPYAGYGSVLFNNIYLQQVVWTDSSGTELSLRTVAAAMRNVQATIDGVTLHPFSPEGATHFFIDKRLKKWQKLVSSYDGERKYISYTATSDAIYFYALQGLGLTALPSFIERRWRIRDGYFQTGDFFSGVISGRVSSKSNATIRIVAAKNGYFGVGNDASGNLSESCFLEAGEEYVFTNFSHEEGALLYIYQADRMKLLDLSEISLSSTVSFSAMQLVETLILGSDTHTEQSIGSYAPLTSLNCGEMPFLVSLDIRNTQIATLVTDKCPRIAHINASGSKLENITLAETSPINDISLPATMTSLRFVGLPELTYTGLSAPSGLQIESMPNVQRLRLETSPQLDAIQMLRDVLASQAASRKLSMLRISNMTLKADGSELLAILEYGVAGMDEDGNRQDKPVVNGTYELTVIRETDEIESLESGIDGLVILTVIDAYIDLINWFNNESYGGEPYYDNVTLDNINEVLEYYNGETYEEYLERFAEDNMDINDLINK</sequence>
<proteinExistence type="predicted"/>
<evidence type="ECO:0000313" key="2">
    <source>
        <dbReference type="EMBL" id="KAA3928882.1"/>
    </source>
</evidence>
<evidence type="ECO:0000256" key="1">
    <source>
        <dbReference type="SAM" id="MobiDB-lite"/>
    </source>
</evidence>
<dbReference type="InterPro" id="IPR032675">
    <property type="entry name" value="LRR_dom_sf"/>
</dbReference>
<dbReference type="EMBL" id="VWLB01000015">
    <property type="protein sequence ID" value="KAA3928882.1"/>
    <property type="molecule type" value="Genomic_DNA"/>
</dbReference>
<comment type="caution">
    <text evidence="2">The sequence shown here is derived from an EMBL/GenBank/DDBJ whole genome shotgun (WGS) entry which is preliminary data.</text>
</comment>
<dbReference type="SUPFAM" id="SSF52058">
    <property type="entry name" value="L domain-like"/>
    <property type="match status" value="1"/>
</dbReference>
<dbReference type="Proteomes" id="UP000365824">
    <property type="component" value="Unassembled WGS sequence"/>
</dbReference>
<gene>
    <name evidence="2" type="ORF">F3F25_10875</name>
</gene>
<protein>
    <submittedName>
        <fullName evidence="2">Uncharacterized protein</fullName>
    </submittedName>
</protein>
<organism evidence="2 3">
    <name type="scientific">Bacteroides ovatus</name>
    <dbReference type="NCBI Taxonomy" id="28116"/>
    <lineage>
        <taxon>Bacteria</taxon>
        <taxon>Pseudomonadati</taxon>
        <taxon>Bacteroidota</taxon>
        <taxon>Bacteroidia</taxon>
        <taxon>Bacteroidales</taxon>
        <taxon>Bacteroidaceae</taxon>
        <taxon>Bacteroides</taxon>
    </lineage>
</organism>
<dbReference type="RefSeq" id="WP_061448290.1">
    <property type="nucleotide sequence ID" value="NZ_JADMOX010000001.1"/>
</dbReference>
<accession>A0A139KX31</accession>